<keyword evidence="2" id="KW-1185">Reference proteome</keyword>
<protein>
    <submittedName>
        <fullName evidence="1">Uncharacterized protein</fullName>
    </submittedName>
</protein>
<dbReference type="Pfam" id="PF09435">
    <property type="entry name" value="DUF2015"/>
    <property type="match status" value="1"/>
</dbReference>
<name>A0A2N1JB94_9BASI</name>
<dbReference type="InterPro" id="IPR018559">
    <property type="entry name" value="DUF2015"/>
</dbReference>
<evidence type="ECO:0000313" key="2">
    <source>
        <dbReference type="Proteomes" id="UP000232875"/>
    </source>
</evidence>
<sequence>MTQQRPDHAVHALQRPELIGELPSHDMLSALVARNVAPAQGQSERLAKIAMPDATLGEATRLGHWRRIAVCAAEAICTPRHGAAVDSDLDHLLAWWQLRLLALWKLRFYVQVRTEICGLWQVLETTAATDGQPLLFTTRIPFALHILHAQELYMRGEHRTAIEHMAKHLRACDAYIHEATDVSLWKARRVRLQLQLASMLLGMDAHEAASSILDPLADECVAVEDGDAYTIFLALVLVRLYAQMGCTRRATSLLAAAKRMPDAPQHAIETHALLFQHMCTTEAVATLPDATELMELPEDQALVNAMAVDAFYKGDTTAGISTLDRFMTTYPAVFATARGLVGNLVTLYTMSPGVSDGRQRVIRHLAEHAGDDPTGIDSRLGCILAASMVAFTRMTSTMFDIETNIRDGDSRAGLDEAGVSEVHQLMVAHGLRHNIDPRTGVPLDTKAITRL</sequence>
<evidence type="ECO:0000313" key="1">
    <source>
        <dbReference type="EMBL" id="PKI83831.1"/>
    </source>
</evidence>
<dbReference type="PANTHER" id="PTHR21581:SF6">
    <property type="entry name" value="TRAFFICKING PROTEIN PARTICLE COMPLEX SUBUNIT 12"/>
    <property type="match status" value="1"/>
</dbReference>
<reference evidence="1 2" key="1">
    <citation type="submission" date="2017-10" db="EMBL/GenBank/DDBJ databases">
        <title>A novel species of cold-tolerant Malassezia isolated from bats.</title>
        <authorList>
            <person name="Lorch J.M."/>
            <person name="Palmer J.M."/>
            <person name="Vanderwolf K.J."/>
            <person name="Schmidt K.Z."/>
            <person name="Verant M.L."/>
            <person name="Weller T.J."/>
            <person name="Blehert D.S."/>
        </authorList>
    </citation>
    <scope>NUCLEOTIDE SEQUENCE [LARGE SCALE GENOMIC DNA]</scope>
    <source>
        <strain evidence="1 2">NWHC:44797-103</strain>
    </source>
</reference>
<organism evidence="1 2">
    <name type="scientific">Malassezia vespertilionis</name>
    <dbReference type="NCBI Taxonomy" id="2020962"/>
    <lineage>
        <taxon>Eukaryota</taxon>
        <taxon>Fungi</taxon>
        <taxon>Dikarya</taxon>
        <taxon>Basidiomycota</taxon>
        <taxon>Ustilaginomycotina</taxon>
        <taxon>Malasseziomycetes</taxon>
        <taxon>Malasseziales</taxon>
        <taxon>Malasseziaceae</taxon>
        <taxon>Malassezia</taxon>
    </lineage>
</organism>
<proteinExistence type="predicted"/>
<dbReference type="EMBL" id="KZ454990">
    <property type="protein sequence ID" value="PKI83831.1"/>
    <property type="molecule type" value="Genomic_DNA"/>
</dbReference>
<dbReference type="STRING" id="2020962.A0A2N1JB94"/>
<gene>
    <name evidence="1" type="ORF">MVES_002224</name>
</gene>
<dbReference type="OrthoDB" id="428342at2759"/>
<dbReference type="GO" id="GO:0005794">
    <property type="term" value="C:Golgi apparatus"/>
    <property type="evidence" value="ECO:0007669"/>
    <property type="project" value="TreeGrafter"/>
</dbReference>
<dbReference type="GO" id="GO:0030008">
    <property type="term" value="C:TRAPP complex"/>
    <property type="evidence" value="ECO:0007669"/>
    <property type="project" value="TreeGrafter"/>
</dbReference>
<dbReference type="PANTHER" id="PTHR21581">
    <property type="entry name" value="D-ALANYL-D-ALANINE CARBOXYPEPTIDASE"/>
    <property type="match status" value="1"/>
</dbReference>
<dbReference type="Proteomes" id="UP000232875">
    <property type="component" value="Unassembled WGS sequence"/>
</dbReference>
<dbReference type="AlphaFoldDB" id="A0A2N1JB94"/>
<accession>A0A2N1JB94</accession>